<keyword evidence="2" id="KW-1185">Reference proteome</keyword>
<protein>
    <submittedName>
        <fullName evidence="1">Uncharacterized protein</fullName>
    </submittedName>
</protein>
<gene>
    <name evidence="1" type="ORF">V6N12_007177</name>
</gene>
<dbReference type="Proteomes" id="UP001472677">
    <property type="component" value="Unassembled WGS sequence"/>
</dbReference>
<dbReference type="EMBL" id="JBBPBM010000009">
    <property type="protein sequence ID" value="KAK8568629.1"/>
    <property type="molecule type" value="Genomic_DNA"/>
</dbReference>
<comment type="caution">
    <text evidence="1">The sequence shown here is derived from an EMBL/GenBank/DDBJ whole genome shotgun (WGS) entry which is preliminary data.</text>
</comment>
<evidence type="ECO:0000313" key="2">
    <source>
        <dbReference type="Proteomes" id="UP001472677"/>
    </source>
</evidence>
<evidence type="ECO:0000313" key="1">
    <source>
        <dbReference type="EMBL" id="KAK8568629.1"/>
    </source>
</evidence>
<proteinExistence type="predicted"/>
<accession>A0ABR2F0Z7</accession>
<reference evidence="1 2" key="1">
    <citation type="journal article" date="2024" name="G3 (Bethesda)">
        <title>Genome assembly of Hibiscus sabdariffa L. provides insights into metabolisms of medicinal natural products.</title>
        <authorList>
            <person name="Kim T."/>
        </authorList>
    </citation>
    <scope>NUCLEOTIDE SEQUENCE [LARGE SCALE GENOMIC DNA]</scope>
    <source>
        <strain evidence="1">TK-2024</strain>
        <tissue evidence="1">Old leaves</tissue>
    </source>
</reference>
<sequence length="87" mass="9422">MTTKRKSPFQNWRRLLDSLSDHSRGDASHLCFVGTSSGSNVDVGNGNGSGSGSTGLFLMWKEDVNGSLIAFSVIHIDKDVEMGDENF</sequence>
<name>A0ABR2F0Z7_9ROSI</name>
<organism evidence="1 2">
    <name type="scientific">Hibiscus sabdariffa</name>
    <name type="common">roselle</name>
    <dbReference type="NCBI Taxonomy" id="183260"/>
    <lineage>
        <taxon>Eukaryota</taxon>
        <taxon>Viridiplantae</taxon>
        <taxon>Streptophyta</taxon>
        <taxon>Embryophyta</taxon>
        <taxon>Tracheophyta</taxon>
        <taxon>Spermatophyta</taxon>
        <taxon>Magnoliopsida</taxon>
        <taxon>eudicotyledons</taxon>
        <taxon>Gunneridae</taxon>
        <taxon>Pentapetalae</taxon>
        <taxon>rosids</taxon>
        <taxon>malvids</taxon>
        <taxon>Malvales</taxon>
        <taxon>Malvaceae</taxon>
        <taxon>Malvoideae</taxon>
        <taxon>Hibiscus</taxon>
    </lineage>
</organism>